<reference evidence="3 4" key="1">
    <citation type="submission" date="2021-03" db="EMBL/GenBank/DDBJ databases">
        <title>Geobacter metallireducens gen. nov. sp. nov., a microorganism capable of coupling the complete oxidation of organic compounds to the reduction of iron and other metals.</title>
        <authorList>
            <person name="Li Y."/>
        </authorList>
    </citation>
    <scope>NUCLEOTIDE SEQUENCE [LARGE SCALE GENOMIC DNA]</scope>
    <source>
        <strain evidence="3 4">Jerry-YX</strain>
    </source>
</reference>
<feature type="transmembrane region" description="Helical" evidence="1">
    <location>
        <begin position="56"/>
        <end position="76"/>
    </location>
</feature>
<keyword evidence="4" id="KW-1185">Reference proteome</keyword>
<dbReference type="RefSeq" id="WP_207162553.1">
    <property type="nucleotide sequence ID" value="NZ_CP071382.1"/>
</dbReference>
<name>A0ABX7Q015_9BACT</name>
<gene>
    <name evidence="3" type="ORF">JZM60_11250</name>
</gene>
<sequence>MKQVGLIIIVLGLLGLCFSYSMNTTVTTESKSLGYGIEVPSMTVNNIGLIEDRRNAMLVSGIATIIGVILFVAGTLQEGKIEPLSTYTNYHRKCPFCAELIKEDAVICRFCNRDLPAYIQPTEVEAEEQGKVVPYPKICTKCGTRYPEEHLICPDCDLDLETL</sequence>
<evidence type="ECO:0000259" key="2">
    <source>
        <dbReference type="Pfam" id="PF12773"/>
    </source>
</evidence>
<dbReference type="InterPro" id="IPR025874">
    <property type="entry name" value="DZR"/>
</dbReference>
<dbReference type="EMBL" id="CP071382">
    <property type="protein sequence ID" value="QSV44739.1"/>
    <property type="molecule type" value="Genomic_DNA"/>
</dbReference>
<keyword evidence="1" id="KW-0812">Transmembrane</keyword>
<protein>
    <submittedName>
        <fullName evidence="3">Zinc ribbon domain-containing protein</fullName>
    </submittedName>
</protein>
<accession>A0ABX7Q015</accession>
<dbReference type="Proteomes" id="UP000663651">
    <property type="component" value="Chromosome"/>
</dbReference>
<keyword evidence="1" id="KW-0472">Membrane</keyword>
<proteinExistence type="predicted"/>
<evidence type="ECO:0000256" key="1">
    <source>
        <dbReference type="SAM" id="Phobius"/>
    </source>
</evidence>
<evidence type="ECO:0000313" key="3">
    <source>
        <dbReference type="EMBL" id="QSV44739.1"/>
    </source>
</evidence>
<dbReference type="Pfam" id="PF12773">
    <property type="entry name" value="DZR"/>
    <property type="match status" value="1"/>
</dbReference>
<organism evidence="3 4">
    <name type="scientific">Geobacter benzoatilyticus</name>
    <dbReference type="NCBI Taxonomy" id="2815309"/>
    <lineage>
        <taxon>Bacteria</taxon>
        <taxon>Pseudomonadati</taxon>
        <taxon>Thermodesulfobacteriota</taxon>
        <taxon>Desulfuromonadia</taxon>
        <taxon>Geobacterales</taxon>
        <taxon>Geobacteraceae</taxon>
        <taxon>Geobacter</taxon>
    </lineage>
</organism>
<feature type="domain" description="DZANK-type" evidence="2">
    <location>
        <begin position="94"/>
        <end position="156"/>
    </location>
</feature>
<keyword evidence="1" id="KW-1133">Transmembrane helix</keyword>
<evidence type="ECO:0000313" key="4">
    <source>
        <dbReference type="Proteomes" id="UP000663651"/>
    </source>
</evidence>